<comment type="similarity">
    <text evidence="4">Belongs to the MqnA/MqnD family. MqnA subfamily.</text>
</comment>
<accession>A0ABV5KYT5</accession>
<evidence type="ECO:0000256" key="3">
    <source>
        <dbReference type="ARBA" id="ARBA00023239"/>
    </source>
</evidence>
<keyword evidence="6" id="KW-1185">Reference proteome</keyword>
<gene>
    <name evidence="4" type="primary">mqnA</name>
    <name evidence="5" type="ORF">ACFFSY_26885</name>
</gene>
<dbReference type="PANTHER" id="PTHR37690">
    <property type="entry name" value="CHORISMATE DEHYDRATASE"/>
    <property type="match status" value="1"/>
</dbReference>
<comment type="function">
    <text evidence="4">Catalyzes the dehydration of chorismate into 3-[(1-carboxyvinyl)oxy]benzoate, a step in the biosynthesis of menaquinone (MK, vitamin K2).</text>
</comment>
<dbReference type="SUPFAM" id="SSF53850">
    <property type="entry name" value="Periplasmic binding protein-like II"/>
    <property type="match status" value="1"/>
</dbReference>
<keyword evidence="3 4" id="KW-0456">Lyase</keyword>
<dbReference type="Proteomes" id="UP001589747">
    <property type="component" value="Unassembled WGS sequence"/>
</dbReference>
<dbReference type="InterPro" id="IPR003773">
    <property type="entry name" value="Menaquinone_biosynth"/>
</dbReference>
<comment type="catalytic activity">
    <reaction evidence="4">
        <text>chorismate = 3-[(1-carboxyvinyl)-oxy]benzoate + H2O</text>
        <dbReference type="Rhea" id="RHEA:40051"/>
        <dbReference type="ChEBI" id="CHEBI:15377"/>
        <dbReference type="ChEBI" id="CHEBI:29748"/>
        <dbReference type="ChEBI" id="CHEBI:76981"/>
        <dbReference type="EC" id="4.2.1.151"/>
    </reaction>
</comment>
<evidence type="ECO:0000256" key="2">
    <source>
        <dbReference type="ARBA" id="ARBA00022428"/>
    </source>
</evidence>
<dbReference type="EC" id="4.2.1.151" evidence="4"/>
<dbReference type="HAMAP" id="MF_00995">
    <property type="entry name" value="MqnA"/>
    <property type="match status" value="1"/>
</dbReference>
<sequence>MGLQRPITIGRIDYANAWPLFHFTDRALPEDRYTIVKRVPSLLNQAMRKGELDLTAMAAFAYAQHADDYLLLPDLSVSARGRVNSILLFLKAPLEDVLNGGTIAVTNTSATSINLLKIIMGLYYEASPNYVTTEPNLQAMLEHADAALLIGDPAIQASWNYSGLTVLDLGELWRNWTGYGMTFALVAVRREVANAAPREVAAVWNAMIQSKRQSLRHPEALVDKACRELGGTAEYWSRYFRELHHDFGPDEQAGLSLYFEYAHRLGLLENRVQMNFFEVDSALQVNE</sequence>
<dbReference type="InterPro" id="IPR030868">
    <property type="entry name" value="MqnA"/>
</dbReference>
<comment type="pathway">
    <text evidence="1 4">Quinol/quinone metabolism; menaquinone biosynthesis.</text>
</comment>
<comment type="caution">
    <text evidence="5">The sequence shown here is derived from an EMBL/GenBank/DDBJ whole genome shotgun (WGS) entry which is preliminary data.</text>
</comment>
<proteinExistence type="inferred from homology"/>
<dbReference type="CDD" id="cd13634">
    <property type="entry name" value="PBP2_Sco4506"/>
    <property type="match status" value="1"/>
</dbReference>
<evidence type="ECO:0000313" key="5">
    <source>
        <dbReference type="EMBL" id="MFB9329578.1"/>
    </source>
</evidence>
<name>A0ABV5KYT5_9BACL</name>
<dbReference type="PANTHER" id="PTHR37690:SF1">
    <property type="entry name" value="CHORISMATE DEHYDRATASE"/>
    <property type="match status" value="1"/>
</dbReference>
<dbReference type="Pfam" id="PF02621">
    <property type="entry name" value="VitK2_biosynth"/>
    <property type="match status" value="1"/>
</dbReference>
<reference evidence="5 6" key="1">
    <citation type="submission" date="2024-09" db="EMBL/GenBank/DDBJ databases">
        <authorList>
            <person name="Sun Q."/>
            <person name="Mori K."/>
        </authorList>
    </citation>
    <scope>NUCLEOTIDE SEQUENCE [LARGE SCALE GENOMIC DNA]</scope>
    <source>
        <strain evidence="5 6">TISTR 2452</strain>
    </source>
</reference>
<protein>
    <recommendedName>
        <fullName evidence="4">Chorismate dehydratase</fullName>
        <ecNumber evidence="4">4.2.1.151</ecNumber>
    </recommendedName>
    <alternativeName>
        <fullName evidence="4">Menaquinone biosynthetic enzyme MqnA</fullName>
    </alternativeName>
</protein>
<evidence type="ECO:0000313" key="6">
    <source>
        <dbReference type="Proteomes" id="UP001589747"/>
    </source>
</evidence>
<dbReference type="Gene3D" id="3.40.190.10">
    <property type="entry name" value="Periplasmic binding protein-like II"/>
    <property type="match status" value="2"/>
</dbReference>
<evidence type="ECO:0000256" key="1">
    <source>
        <dbReference type="ARBA" id="ARBA00004863"/>
    </source>
</evidence>
<dbReference type="RefSeq" id="WP_377499966.1">
    <property type="nucleotide sequence ID" value="NZ_JBHMDO010000044.1"/>
</dbReference>
<dbReference type="EMBL" id="JBHMDO010000044">
    <property type="protein sequence ID" value="MFB9329578.1"/>
    <property type="molecule type" value="Genomic_DNA"/>
</dbReference>
<keyword evidence="2 4" id="KW-0474">Menaquinone biosynthesis</keyword>
<organism evidence="5 6">
    <name type="scientific">Paenibacillus aurantiacus</name>
    <dbReference type="NCBI Taxonomy" id="1936118"/>
    <lineage>
        <taxon>Bacteria</taxon>
        <taxon>Bacillati</taxon>
        <taxon>Bacillota</taxon>
        <taxon>Bacilli</taxon>
        <taxon>Bacillales</taxon>
        <taxon>Paenibacillaceae</taxon>
        <taxon>Paenibacillus</taxon>
    </lineage>
</organism>
<evidence type="ECO:0000256" key="4">
    <source>
        <dbReference type="HAMAP-Rule" id="MF_00995"/>
    </source>
</evidence>